<sequence length="195" mass="22912">MQSVITDLSRFMEFNEAESIAFRSILKLKKVKKNQHLLVEGEVCNFGVFVAEGCIRYYYLVDGVESTGNFFFENDWYSDFESFLYGKPSRINIEALEDCVFYLAYKHDFEKLVAEYPVFNSFLRVMMERTIKGLTGRNMMMSLLSNEERYLKFIKYCPKVMERVSLKHIASYLGIKPESLSRIRTRLTINSKILT</sequence>
<dbReference type="RefSeq" id="WP_230004735.1">
    <property type="nucleotide sequence ID" value="NZ_CP087134.1"/>
</dbReference>
<proteinExistence type="predicted"/>
<comment type="caution">
    <text evidence="2">The sequence shown here is derived from an EMBL/GenBank/DDBJ whole genome shotgun (WGS) entry which is preliminary data.</text>
</comment>
<name>A0ABU4R808_9FLAO</name>
<dbReference type="InterPro" id="IPR018490">
    <property type="entry name" value="cNMP-bd_dom_sf"/>
</dbReference>
<organism evidence="2 3">
    <name type="scientific">Flavobacterium cupriresistens</name>
    <dbReference type="NCBI Taxonomy" id="2893885"/>
    <lineage>
        <taxon>Bacteria</taxon>
        <taxon>Pseudomonadati</taxon>
        <taxon>Bacteroidota</taxon>
        <taxon>Flavobacteriia</taxon>
        <taxon>Flavobacteriales</taxon>
        <taxon>Flavobacteriaceae</taxon>
        <taxon>Flavobacterium</taxon>
    </lineage>
</organism>
<dbReference type="CDD" id="cd00038">
    <property type="entry name" value="CAP_ED"/>
    <property type="match status" value="1"/>
</dbReference>
<evidence type="ECO:0000313" key="2">
    <source>
        <dbReference type="EMBL" id="MDX6188722.1"/>
    </source>
</evidence>
<protein>
    <submittedName>
        <fullName evidence="2">Crp/Fnr family transcriptional regulator</fullName>
    </submittedName>
</protein>
<dbReference type="EMBL" id="JAWXVI010000003">
    <property type="protein sequence ID" value="MDX6188722.1"/>
    <property type="molecule type" value="Genomic_DNA"/>
</dbReference>
<evidence type="ECO:0000259" key="1">
    <source>
        <dbReference type="Pfam" id="PF00027"/>
    </source>
</evidence>
<dbReference type="SUPFAM" id="SSF51206">
    <property type="entry name" value="cAMP-binding domain-like"/>
    <property type="match status" value="1"/>
</dbReference>
<dbReference type="InterPro" id="IPR000595">
    <property type="entry name" value="cNMP-bd_dom"/>
</dbReference>
<gene>
    <name evidence="2" type="ORF">SGQ83_05125</name>
</gene>
<reference evidence="2 3" key="1">
    <citation type="submission" date="2023-11" db="EMBL/GenBank/DDBJ databases">
        <title>Unpublished Manusciprt.</title>
        <authorList>
            <person name="Saticioglu I.B."/>
            <person name="Ay H."/>
            <person name="Ajmi N."/>
            <person name="Altun S."/>
            <person name="Duman M."/>
        </authorList>
    </citation>
    <scope>NUCLEOTIDE SEQUENCE [LARGE SCALE GENOMIC DNA]</scope>
    <source>
        <strain evidence="2 3">Fl-318</strain>
    </source>
</reference>
<dbReference type="InterPro" id="IPR014710">
    <property type="entry name" value="RmlC-like_jellyroll"/>
</dbReference>
<feature type="domain" description="Cyclic nucleotide-binding" evidence="1">
    <location>
        <begin position="29"/>
        <end position="116"/>
    </location>
</feature>
<keyword evidence="3" id="KW-1185">Reference proteome</keyword>
<evidence type="ECO:0000313" key="3">
    <source>
        <dbReference type="Proteomes" id="UP001273350"/>
    </source>
</evidence>
<dbReference type="Gene3D" id="2.60.120.10">
    <property type="entry name" value="Jelly Rolls"/>
    <property type="match status" value="1"/>
</dbReference>
<dbReference type="Proteomes" id="UP001273350">
    <property type="component" value="Unassembled WGS sequence"/>
</dbReference>
<dbReference type="Pfam" id="PF00027">
    <property type="entry name" value="cNMP_binding"/>
    <property type="match status" value="1"/>
</dbReference>
<accession>A0ABU4R808</accession>